<protein>
    <submittedName>
        <fullName evidence="1">Uncharacterized protein</fullName>
    </submittedName>
</protein>
<evidence type="ECO:0000313" key="1">
    <source>
        <dbReference type="EMBL" id="KAF3972833.1"/>
    </source>
</evidence>
<keyword evidence="2" id="KW-1185">Reference proteome</keyword>
<reference evidence="1" key="1">
    <citation type="submission" date="2020-03" db="EMBL/GenBank/DDBJ databases">
        <title>Castanea mollissima Vanexum genome sequencing.</title>
        <authorList>
            <person name="Staton M."/>
        </authorList>
    </citation>
    <scope>NUCLEOTIDE SEQUENCE</scope>
    <source>
        <tissue evidence="1">Leaf</tissue>
    </source>
</reference>
<sequence length="164" mass="17938">MKKRFVTETSGSLYGALIGSVLAFNVADFLDKKADYPVKVSGVVVSPNPVVSGKPATFNISATTATTNQQLIGSRNWMMDKTAQIIERSKKKVTLFKKVWNHCKRKINYLSPGLRYTVQDNINVGTETAAALKAQLLNPNNKDIGDIPGLAPPAMTRELLWNAS</sequence>
<name>A0A8J4RZW7_9ROSI</name>
<dbReference type="Proteomes" id="UP000737018">
    <property type="component" value="Unassembled WGS sequence"/>
</dbReference>
<dbReference type="EMBL" id="JRKL02000300">
    <property type="protein sequence ID" value="KAF3972833.1"/>
    <property type="molecule type" value="Genomic_DNA"/>
</dbReference>
<gene>
    <name evidence="1" type="ORF">CMV_003697</name>
</gene>
<comment type="caution">
    <text evidence="1">The sequence shown here is derived from an EMBL/GenBank/DDBJ whole genome shotgun (WGS) entry which is preliminary data.</text>
</comment>
<organism evidence="1 2">
    <name type="scientific">Castanea mollissima</name>
    <name type="common">Chinese chestnut</name>
    <dbReference type="NCBI Taxonomy" id="60419"/>
    <lineage>
        <taxon>Eukaryota</taxon>
        <taxon>Viridiplantae</taxon>
        <taxon>Streptophyta</taxon>
        <taxon>Embryophyta</taxon>
        <taxon>Tracheophyta</taxon>
        <taxon>Spermatophyta</taxon>
        <taxon>Magnoliopsida</taxon>
        <taxon>eudicotyledons</taxon>
        <taxon>Gunneridae</taxon>
        <taxon>Pentapetalae</taxon>
        <taxon>rosids</taxon>
        <taxon>fabids</taxon>
        <taxon>Fagales</taxon>
        <taxon>Fagaceae</taxon>
        <taxon>Castanea</taxon>
    </lineage>
</organism>
<dbReference type="AlphaFoldDB" id="A0A8J4RZW7"/>
<evidence type="ECO:0000313" key="2">
    <source>
        <dbReference type="Proteomes" id="UP000737018"/>
    </source>
</evidence>
<accession>A0A8J4RZW7</accession>
<proteinExistence type="predicted"/>
<dbReference type="OrthoDB" id="19261at2759"/>